<gene>
    <name evidence="9" type="ORF">KLO01_02720</name>
</gene>
<keyword evidence="2 4" id="KW-0547">Nucleotide-binding</keyword>
<sequence length="1455" mass="150116">MGNSIELDLTVLVPSRRHVGVDLRVTAPPGTTFADVLPLLGEAVGAAPTRVTCHGALVDAGAVVGMPPLVHGATLVLDEAPRPAAGPTGPVDLVVVAGPDAGRRQAVPPEGLVVGRSAGLGLSLDDERLSRRHARVVPDDTGFRVTDLASTNGTRCGTSVVEDDSCVLTGGETIEIGSSLLRLQRSGGTAVLTHPRGDGRVTVNRAPRTLPPEPAMTVAAPTPPTPPRRTRVPWLAAALPLPFAGVLALVFGVQMLAFALLSPLMLVGNVLAERLGGRREHAREVAAHELDLEQRRAELDALCATERDRRWRAVPDAATVLATACGPGARLWERRRTAPDFGRVRIGVGELAARAGWAPAGGAPVEHPLLPGLPVEVDLTAVGGLGVAGATDDVEAVVRHVVGQVATLHSPRDVRLVVHSGGAECPLSWARWLPHTTAYGDGETCLDVLREVVAGREDDRERGRSGTPPLVVVVLAEVEGAPATGELLDLLERGRELGVVGLVGARRASALPGSCHAVVGLGQGAVDGTARLDVDGSEPVATFTADLVGWWWGDRLGRALAPLVDAASGGEAVPGSVDLLELVPWLGPGATAVSVGAPPAESVVGSVVGHWRAGTGRPLARLGRLAGQPWAVDLAADGPHLLVGGTTGSGKSELLRTLVASLALECSPEDVSFVLVDYKGGSAFGDCARLPHTVGLVTNLDDGLARRALVSLGAEIDRRESLLATSGARDFDDHRRRGGALPRLVLVIDEFRMLAEELPDFVDGMVSLAAVGRSLGLHLVLATQRPAGAVTADISANVNLRIAMRVRDVADSTDVIGAPEAARISPDRPGRGFARGGDGDLVEFQAARVGGPSTSPGMRLEVLDALGRPRSSLLAARSAASVTTPPDEGLASLASLLRAAARSGQVAEPHRPWLPALGEHLDVDEVGVEGVALVDLPAAQRQEVLLHRGQGHWLLAGGPRSGRTTALRTVIASHVATPGSPTQVHVIDTSGELADLEALPHVGAVVGARDVSRVRRLLHRLRDRARDDGDPASPVLLVVDGWERLDLDGDLTAGGLRDEVLGLLQAGDPSLRAVVSGDRSVLTSRLGPVAAETFLLPLADPADAAYAGLSRRDLPSSTAPGRAVRLRDRAEVQFARRDPLSEAAVRDAAFPLPLEVPRLPARVAYDAIVPTTDAAPTVVPAPAPRASAGTSGGAGPPGERLALGLSAETGSIAFLDPARHGRRLLVAGHAGSGRSSTLATIGVSAMLAGRPVAVVEGRSGSVTGAIRSATGAGTGVGSGPVADGRLPHDEIARGARTPHPARGDDPVRVDPWDVDALVAARRRSPDLVVLVDDADRLDGAPVEAALLELTALLDRDGGLVVVASTVAAVTAQFRGLLPCVARAQTGMLLAPRTPGDGEAFGIRAPRGVSPVPGRALLVSGRVAEEVQVALLPDEPPQSCGEGTAAERGRATVRCA</sequence>
<dbReference type="InterPro" id="IPR002543">
    <property type="entry name" value="FtsK_dom"/>
</dbReference>
<reference evidence="9 10" key="1">
    <citation type="submission" date="2019-07" db="EMBL/GenBank/DDBJ databases">
        <title>Whole genome shotgun sequence of Knoellia locipacati NBRC 109775.</title>
        <authorList>
            <person name="Hosoyama A."/>
            <person name="Uohara A."/>
            <person name="Ohji S."/>
            <person name="Ichikawa N."/>
        </authorList>
    </citation>
    <scope>NUCLEOTIDE SEQUENCE [LARGE SCALE GENOMIC DNA]</scope>
    <source>
        <strain evidence="9 10">NBRC 109775</strain>
    </source>
</reference>
<dbReference type="OrthoDB" id="9807790at2"/>
<evidence type="ECO:0000313" key="10">
    <source>
        <dbReference type="Proteomes" id="UP000321793"/>
    </source>
</evidence>
<dbReference type="InterPro" id="IPR032030">
    <property type="entry name" value="YscD_cytoplasmic_dom"/>
</dbReference>
<dbReference type="PANTHER" id="PTHR22683">
    <property type="entry name" value="SPORULATION PROTEIN RELATED"/>
    <property type="match status" value="1"/>
</dbReference>
<dbReference type="GO" id="GO:0003677">
    <property type="term" value="F:DNA binding"/>
    <property type="evidence" value="ECO:0007669"/>
    <property type="project" value="InterPro"/>
</dbReference>
<dbReference type="Gene3D" id="2.60.200.20">
    <property type="match status" value="1"/>
</dbReference>
<keyword evidence="6" id="KW-1133">Transmembrane helix</keyword>
<evidence type="ECO:0000256" key="4">
    <source>
        <dbReference type="PROSITE-ProRule" id="PRU00289"/>
    </source>
</evidence>
<dbReference type="InterPro" id="IPR050206">
    <property type="entry name" value="FtsK/SpoIIIE/SftA"/>
</dbReference>
<evidence type="ECO:0000256" key="2">
    <source>
        <dbReference type="ARBA" id="ARBA00022741"/>
    </source>
</evidence>
<dbReference type="RefSeq" id="WP_147061750.1">
    <property type="nucleotide sequence ID" value="NZ_BAABDN010000001.1"/>
</dbReference>
<dbReference type="Pfam" id="PF16697">
    <property type="entry name" value="Yop-YscD_cpl"/>
    <property type="match status" value="1"/>
</dbReference>
<proteinExistence type="predicted"/>
<evidence type="ECO:0000259" key="7">
    <source>
        <dbReference type="PROSITE" id="PS50006"/>
    </source>
</evidence>
<dbReference type="PROSITE" id="PS50901">
    <property type="entry name" value="FTSK"/>
    <property type="match status" value="1"/>
</dbReference>
<keyword evidence="1" id="KW-0597">Phosphoprotein</keyword>
<dbReference type="InterPro" id="IPR008984">
    <property type="entry name" value="SMAD_FHA_dom_sf"/>
</dbReference>
<dbReference type="SUPFAM" id="SSF49879">
    <property type="entry name" value="SMAD/FHA domain"/>
    <property type="match status" value="1"/>
</dbReference>
<dbReference type="SMART" id="SM00382">
    <property type="entry name" value="AAA"/>
    <property type="match status" value="3"/>
</dbReference>
<feature type="binding site" evidence="4">
    <location>
        <begin position="645"/>
        <end position="652"/>
    </location>
    <ligand>
        <name>ATP</name>
        <dbReference type="ChEBI" id="CHEBI:30616"/>
    </ligand>
</feature>
<evidence type="ECO:0000256" key="1">
    <source>
        <dbReference type="ARBA" id="ARBA00022553"/>
    </source>
</evidence>
<keyword evidence="10" id="KW-1185">Reference proteome</keyword>
<keyword evidence="3 4" id="KW-0067">ATP-binding</keyword>
<feature type="domain" description="FtsK" evidence="8">
    <location>
        <begin position="627"/>
        <end position="813"/>
    </location>
</feature>
<evidence type="ECO:0000259" key="8">
    <source>
        <dbReference type="PROSITE" id="PS50901"/>
    </source>
</evidence>
<dbReference type="Proteomes" id="UP000321793">
    <property type="component" value="Unassembled WGS sequence"/>
</dbReference>
<dbReference type="PANTHER" id="PTHR22683:SF1">
    <property type="entry name" value="TYPE VII SECRETION SYSTEM PROTEIN ESSC"/>
    <property type="match status" value="1"/>
</dbReference>
<keyword evidence="6" id="KW-0472">Membrane</keyword>
<dbReference type="PROSITE" id="PS50006">
    <property type="entry name" value="FHA_DOMAIN"/>
    <property type="match status" value="1"/>
</dbReference>
<dbReference type="InterPro" id="IPR027417">
    <property type="entry name" value="P-loop_NTPase"/>
</dbReference>
<dbReference type="Pfam" id="PF01580">
    <property type="entry name" value="FtsK_SpoIIIE"/>
    <property type="match status" value="2"/>
</dbReference>
<dbReference type="InterPro" id="IPR003593">
    <property type="entry name" value="AAA+_ATPase"/>
</dbReference>
<dbReference type="EMBL" id="BKBA01000002">
    <property type="protein sequence ID" value="GEQ12225.1"/>
    <property type="molecule type" value="Genomic_DNA"/>
</dbReference>
<dbReference type="CDD" id="cd00060">
    <property type="entry name" value="FHA"/>
    <property type="match status" value="1"/>
</dbReference>
<dbReference type="GO" id="GO:0005524">
    <property type="term" value="F:ATP binding"/>
    <property type="evidence" value="ECO:0007669"/>
    <property type="project" value="UniProtKB-UniRule"/>
</dbReference>
<evidence type="ECO:0000256" key="5">
    <source>
        <dbReference type="SAM" id="MobiDB-lite"/>
    </source>
</evidence>
<dbReference type="Gene3D" id="3.40.50.300">
    <property type="entry name" value="P-loop containing nucleotide triphosphate hydrolases"/>
    <property type="match status" value="4"/>
</dbReference>
<protein>
    <recommendedName>
        <fullName evidence="11">Cell division protein FtsK</fullName>
    </recommendedName>
</protein>
<dbReference type="InterPro" id="IPR000253">
    <property type="entry name" value="FHA_dom"/>
</dbReference>
<dbReference type="SUPFAM" id="SSF52540">
    <property type="entry name" value="P-loop containing nucleoside triphosphate hydrolases"/>
    <property type="match status" value="3"/>
</dbReference>
<organism evidence="9 10">
    <name type="scientific">Knoellia locipacati</name>
    <dbReference type="NCBI Taxonomy" id="882824"/>
    <lineage>
        <taxon>Bacteria</taxon>
        <taxon>Bacillati</taxon>
        <taxon>Actinomycetota</taxon>
        <taxon>Actinomycetes</taxon>
        <taxon>Micrococcales</taxon>
        <taxon>Intrasporangiaceae</taxon>
        <taxon>Knoellia</taxon>
    </lineage>
</organism>
<evidence type="ECO:0000256" key="3">
    <source>
        <dbReference type="ARBA" id="ARBA00022840"/>
    </source>
</evidence>
<evidence type="ECO:0000256" key="6">
    <source>
        <dbReference type="SAM" id="Phobius"/>
    </source>
</evidence>
<evidence type="ECO:0008006" key="11">
    <source>
        <dbReference type="Google" id="ProtNLM"/>
    </source>
</evidence>
<evidence type="ECO:0000313" key="9">
    <source>
        <dbReference type="EMBL" id="GEQ12225.1"/>
    </source>
</evidence>
<comment type="caution">
    <text evidence="9">The sequence shown here is derived from an EMBL/GenBank/DDBJ whole genome shotgun (WGS) entry which is preliminary data.</text>
</comment>
<feature type="transmembrane region" description="Helical" evidence="6">
    <location>
        <begin position="234"/>
        <end position="261"/>
    </location>
</feature>
<accession>A0A512SWE3</accession>
<name>A0A512SWE3_9MICO</name>
<feature type="region of interest" description="Disordered" evidence="5">
    <location>
        <begin position="191"/>
        <end position="227"/>
    </location>
</feature>
<dbReference type="CDD" id="cd01127">
    <property type="entry name" value="TrwB_TraG_TraD_VirD4"/>
    <property type="match status" value="1"/>
</dbReference>
<keyword evidence="6" id="KW-0812">Transmembrane</keyword>
<feature type="domain" description="FHA" evidence="7">
    <location>
        <begin position="112"/>
        <end position="161"/>
    </location>
</feature>